<accession>A0AA36DK26</accession>
<organism evidence="1 2">
    <name type="scientific">Mesorhabditis spiculigera</name>
    <dbReference type="NCBI Taxonomy" id="96644"/>
    <lineage>
        <taxon>Eukaryota</taxon>
        <taxon>Metazoa</taxon>
        <taxon>Ecdysozoa</taxon>
        <taxon>Nematoda</taxon>
        <taxon>Chromadorea</taxon>
        <taxon>Rhabditida</taxon>
        <taxon>Rhabditina</taxon>
        <taxon>Rhabditomorpha</taxon>
        <taxon>Rhabditoidea</taxon>
        <taxon>Rhabditidae</taxon>
        <taxon>Mesorhabditinae</taxon>
        <taxon>Mesorhabditis</taxon>
    </lineage>
</organism>
<keyword evidence="2" id="KW-1185">Reference proteome</keyword>
<feature type="non-terminal residue" evidence="1">
    <location>
        <position position="126"/>
    </location>
</feature>
<reference evidence="1" key="1">
    <citation type="submission" date="2023-06" db="EMBL/GenBank/DDBJ databases">
        <authorList>
            <person name="Delattre M."/>
        </authorList>
    </citation>
    <scope>NUCLEOTIDE SEQUENCE</scope>
    <source>
        <strain evidence="1">AF72</strain>
    </source>
</reference>
<gene>
    <name evidence="1" type="ORF">MSPICULIGERA_LOCUS25785</name>
</gene>
<dbReference type="EMBL" id="CATQJA010002710">
    <property type="protein sequence ID" value="CAJ0587832.1"/>
    <property type="molecule type" value="Genomic_DNA"/>
</dbReference>
<comment type="caution">
    <text evidence="1">The sequence shown here is derived from an EMBL/GenBank/DDBJ whole genome shotgun (WGS) entry which is preliminary data.</text>
</comment>
<evidence type="ECO:0000313" key="1">
    <source>
        <dbReference type="EMBL" id="CAJ0587832.1"/>
    </source>
</evidence>
<protein>
    <submittedName>
        <fullName evidence="1">Uncharacterized protein</fullName>
    </submittedName>
</protein>
<dbReference type="AlphaFoldDB" id="A0AA36DK26"/>
<evidence type="ECO:0000313" key="2">
    <source>
        <dbReference type="Proteomes" id="UP001177023"/>
    </source>
</evidence>
<dbReference type="Proteomes" id="UP001177023">
    <property type="component" value="Unassembled WGS sequence"/>
</dbReference>
<sequence>MIDSSAAHKSGNFADTKIIFVQPPAQQSQGCCGKGRAMNGAFMAANPAGALINAAIRRAMRGRHEKRRAQELAKQHQELERYVAQEREVIQVEKCPFAECQVVDAHFHEMPAEKDDPPPPYEAKSI</sequence>
<name>A0AA36DK26_9BILA</name>
<proteinExistence type="predicted"/>